<name>A0AAW0D9A6_9AGAR</name>
<evidence type="ECO:0000313" key="2">
    <source>
        <dbReference type="Proteomes" id="UP001362999"/>
    </source>
</evidence>
<proteinExistence type="predicted"/>
<dbReference type="Proteomes" id="UP001362999">
    <property type="component" value="Unassembled WGS sequence"/>
</dbReference>
<dbReference type="AlphaFoldDB" id="A0AAW0D9A6"/>
<accession>A0AAW0D9A6</accession>
<evidence type="ECO:0000313" key="1">
    <source>
        <dbReference type="EMBL" id="KAK7046945.1"/>
    </source>
</evidence>
<keyword evidence="2" id="KW-1185">Reference proteome</keyword>
<reference evidence="1 2" key="1">
    <citation type="journal article" date="2024" name="J Genomics">
        <title>Draft genome sequencing and assembly of Favolaschia claudopus CIRM-BRFM 2984 isolated from oak limbs.</title>
        <authorList>
            <person name="Navarro D."/>
            <person name="Drula E."/>
            <person name="Chaduli D."/>
            <person name="Cazenave R."/>
            <person name="Ahrendt S."/>
            <person name="Wang J."/>
            <person name="Lipzen A."/>
            <person name="Daum C."/>
            <person name="Barry K."/>
            <person name="Grigoriev I.V."/>
            <person name="Favel A."/>
            <person name="Rosso M.N."/>
            <person name="Martin F."/>
        </authorList>
    </citation>
    <scope>NUCLEOTIDE SEQUENCE [LARGE SCALE GENOMIC DNA]</scope>
    <source>
        <strain evidence="1 2">CIRM-BRFM 2984</strain>
    </source>
</reference>
<sequence length="138" mass="15104">MTECATLTLPASARCVSLQFSATSFNIAAQAPRSSSTGQPLAGPTQVLSPRLLFPATVAGAPNFQSLDGVMMGFVSVVVEASAEDGVEGQSEHVCGKEQARLTRAEWEAICVEDRWGRWRYEMGWKLHFAVKRVRRLF</sequence>
<organism evidence="1 2">
    <name type="scientific">Favolaschia claudopus</name>
    <dbReference type="NCBI Taxonomy" id="2862362"/>
    <lineage>
        <taxon>Eukaryota</taxon>
        <taxon>Fungi</taxon>
        <taxon>Dikarya</taxon>
        <taxon>Basidiomycota</taxon>
        <taxon>Agaricomycotina</taxon>
        <taxon>Agaricomycetes</taxon>
        <taxon>Agaricomycetidae</taxon>
        <taxon>Agaricales</taxon>
        <taxon>Marasmiineae</taxon>
        <taxon>Mycenaceae</taxon>
        <taxon>Favolaschia</taxon>
    </lineage>
</organism>
<comment type="caution">
    <text evidence="1">The sequence shown here is derived from an EMBL/GenBank/DDBJ whole genome shotgun (WGS) entry which is preliminary data.</text>
</comment>
<protein>
    <submittedName>
        <fullName evidence="1">Uncharacterized protein</fullName>
    </submittedName>
</protein>
<gene>
    <name evidence="1" type="ORF">R3P38DRAFT_2877162</name>
</gene>
<dbReference type="EMBL" id="JAWWNJ010000010">
    <property type="protein sequence ID" value="KAK7046945.1"/>
    <property type="molecule type" value="Genomic_DNA"/>
</dbReference>